<organism evidence="5 6">
    <name type="scientific">Halalkalicoccus paucihalophilus</name>
    <dbReference type="NCBI Taxonomy" id="1008153"/>
    <lineage>
        <taxon>Archaea</taxon>
        <taxon>Methanobacteriati</taxon>
        <taxon>Methanobacteriota</taxon>
        <taxon>Stenosarchaea group</taxon>
        <taxon>Halobacteria</taxon>
        <taxon>Halobacteriales</taxon>
        <taxon>Halococcaceae</taxon>
        <taxon>Halalkalicoccus</taxon>
    </lineage>
</organism>
<dbReference type="Proteomes" id="UP000075321">
    <property type="component" value="Unassembled WGS sequence"/>
</dbReference>
<dbReference type="OrthoDB" id="275427at2157"/>
<feature type="domain" description="NADP-dependent oxidoreductase" evidence="4">
    <location>
        <begin position="17"/>
        <end position="257"/>
    </location>
</feature>
<dbReference type="InterPro" id="IPR018170">
    <property type="entry name" value="Aldo/ket_reductase_CS"/>
</dbReference>
<dbReference type="EMBL" id="LTAZ01000004">
    <property type="protein sequence ID" value="KYH26776.1"/>
    <property type="molecule type" value="Genomic_DNA"/>
</dbReference>
<comment type="caution">
    <text evidence="5">The sequence shown here is derived from an EMBL/GenBank/DDBJ whole genome shotgun (WGS) entry which is preliminary data.</text>
</comment>
<keyword evidence="6" id="KW-1185">Reference proteome</keyword>
<dbReference type="AlphaFoldDB" id="A0A151AGJ9"/>
<keyword evidence="2" id="KW-0521">NADP</keyword>
<evidence type="ECO:0000259" key="4">
    <source>
        <dbReference type="Pfam" id="PF00248"/>
    </source>
</evidence>
<keyword evidence="3" id="KW-0560">Oxidoreductase</keyword>
<name>A0A151AGJ9_9EURY</name>
<evidence type="ECO:0000313" key="6">
    <source>
        <dbReference type="Proteomes" id="UP000075321"/>
    </source>
</evidence>
<dbReference type="InterPro" id="IPR036812">
    <property type="entry name" value="NAD(P)_OxRdtase_dom_sf"/>
</dbReference>
<gene>
    <name evidence="5" type="ORF">HAPAU_18820</name>
</gene>
<protein>
    <submittedName>
        <fullName evidence="5">2,5-diketo-D-gluconate reductase B</fullName>
    </submittedName>
</protein>
<proteinExistence type="inferred from homology"/>
<dbReference type="InterPro" id="IPR023210">
    <property type="entry name" value="NADP_OxRdtase_dom"/>
</dbReference>
<evidence type="ECO:0000313" key="5">
    <source>
        <dbReference type="EMBL" id="KYH26776.1"/>
    </source>
</evidence>
<dbReference type="PANTHER" id="PTHR43827:SF3">
    <property type="entry name" value="NADP-DEPENDENT OXIDOREDUCTASE DOMAIN-CONTAINING PROTEIN"/>
    <property type="match status" value="1"/>
</dbReference>
<dbReference type="SUPFAM" id="SSF51430">
    <property type="entry name" value="NAD(P)-linked oxidoreductase"/>
    <property type="match status" value="1"/>
</dbReference>
<dbReference type="RefSeq" id="WP_066381763.1">
    <property type="nucleotide sequence ID" value="NZ_LTAZ01000004.1"/>
</dbReference>
<evidence type="ECO:0000256" key="2">
    <source>
        <dbReference type="ARBA" id="ARBA00022857"/>
    </source>
</evidence>
<dbReference type="InterPro" id="IPR020471">
    <property type="entry name" value="AKR"/>
</dbReference>
<dbReference type="FunFam" id="3.20.20.100:FF:000002">
    <property type="entry name" value="2,5-diketo-D-gluconic acid reductase A"/>
    <property type="match status" value="1"/>
</dbReference>
<dbReference type="PANTHER" id="PTHR43827">
    <property type="entry name" value="2,5-DIKETO-D-GLUCONIC ACID REDUCTASE"/>
    <property type="match status" value="1"/>
</dbReference>
<dbReference type="GO" id="GO:0016616">
    <property type="term" value="F:oxidoreductase activity, acting on the CH-OH group of donors, NAD or NADP as acceptor"/>
    <property type="evidence" value="ECO:0007669"/>
    <property type="project" value="UniProtKB-ARBA"/>
</dbReference>
<comment type="similarity">
    <text evidence="1">Belongs to the aldo/keto reductase family.</text>
</comment>
<accession>A0A151AGJ9</accession>
<dbReference type="Pfam" id="PF00248">
    <property type="entry name" value="Aldo_ket_red"/>
    <property type="match status" value="1"/>
</dbReference>
<dbReference type="PATRIC" id="fig|1008153.3.peg.1912"/>
<dbReference type="PROSITE" id="PS00798">
    <property type="entry name" value="ALDOKETO_REDUCTASE_1"/>
    <property type="match status" value="1"/>
</dbReference>
<evidence type="ECO:0000256" key="3">
    <source>
        <dbReference type="ARBA" id="ARBA00023002"/>
    </source>
</evidence>
<dbReference type="Gene3D" id="3.20.20.100">
    <property type="entry name" value="NADP-dependent oxidoreductase domain"/>
    <property type="match status" value="1"/>
</dbReference>
<dbReference type="PROSITE" id="PS00062">
    <property type="entry name" value="ALDOKETO_REDUCTASE_2"/>
    <property type="match status" value="1"/>
</dbReference>
<reference evidence="5 6" key="1">
    <citation type="submission" date="2016-02" db="EMBL/GenBank/DDBJ databases">
        <title>Genome sequence of Halalkalicoccus paucihalophilus DSM 24557.</title>
        <authorList>
            <person name="Poehlein A."/>
            <person name="Daniel R."/>
        </authorList>
    </citation>
    <scope>NUCLEOTIDE SEQUENCE [LARGE SCALE GENOMIC DNA]</scope>
    <source>
        <strain evidence="5 6">DSM 24557</strain>
    </source>
</reference>
<sequence length="279" mass="31106">MTVPTLALPSGDQIPTVGLGTWDIGGETVEESVRSALDAGYRHIDTAEGYMNESEIGNALADYDREDVFLTSKVLPSNLAYESVIEACEASLDRLGTDYLDLYLIHWPNPAISLRETLNGMARLHERGLVRNVGVSNFSAYQLSAAHHVSEVPIAVNQIEFHPWFQRPGLVEYCRETGTVVEAAAPLARTGVFDDETIQELAEKYDTSPAQVALRWAIENEVPVLPKSSSPEHVRENLSVLDWELDDEDRRRIDELDRDRPCYDTGARDWSGDVYGISQ</sequence>
<dbReference type="PRINTS" id="PR00069">
    <property type="entry name" value="ALDKETRDTASE"/>
</dbReference>
<dbReference type="PIRSF" id="PIRSF000097">
    <property type="entry name" value="AKR"/>
    <property type="match status" value="1"/>
</dbReference>
<evidence type="ECO:0000256" key="1">
    <source>
        <dbReference type="ARBA" id="ARBA00007905"/>
    </source>
</evidence>